<dbReference type="Proteomes" id="UP000252004">
    <property type="component" value="Chromosome"/>
</dbReference>
<evidence type="ECO:0000313" key="2">
    <source>
        <dbReference type="EMBL" id="AXE24965.1"/>
    </source>
</evidence>
<feature type="domain" description="ER-bound oxygenase mpaB/mpaB'/Rubber oxygenase catalytic" evidence="1">
    <location>
        <begin position="53"/>
        <end position="272"/>
    </location>
</feature>
<proteinExistence type="predicted"/>
<accession>A0A344U244</accession>
<dbReference type="KEGG" id="sgz:C0216_17270"/>
<dbReference type="OrthoDB" id="108890at2"/>
<keyword evidence="3" id="KW-1185">Reference proteome</keyword>
<dbReference type="Pfam" id="PF09995">
    <property type="entry name" value="MPAB_Lcp_cat"/>
    <property type="match status" value="1"/>
</dbReference>
<dbReference type="GO" id="GO:0016491">
    <property type="term" value="F:oxidoreductase activity"/>
    <property type="evidence" value="ECO:0007669"/>
    <property type="project" value="InterPro"/>
</dbReference>
<dbReference type="PANTHER" id="PTHR36151">
    <property type="entry name" value="BLR2777 PROTEIN"/>
    <property type="match status" value="1"/>
</dbReference>
<dbReference type="InterPro" id="IPR018713">
    <property type="entry name" value="MPAB/Lcp_cat_dom"/>
</dbReference>
<name>A0A344U244_9ACTN</name>
<evidence type="ECO:0000313" key="3">
    <source>
        <dbReference type="Proteomes" id="UP000252004"/>
    </source>
</evidence>
<organism evidence="2 3">
    <name type="scientific">Streptomyces globosus</name>
    <dbReference type="NCBI Taxonomy" id="68209"/>
    <lineage>
        <taxon>Bacteria</taxon>
        <taxon>Bacillati</taxon>
        <taxon>Actinomycetota</taxon>
        <taxon>Actinomycetes</taxon>
        <taxon>Kitasatosporales</taxon>
        <taxon>Streptomycetaceae</taxon>
        <taxon>Streptomyces</taxon>
    </lineage>
</organism>
<protein>
    <submittedName>
        <fullName evidence="2">DUF2236 domain-containing protein</fullName>
    </submittedName>
</protein>
<reference evidence="2 3" key="1">
    <citation type="submission" date="2018-01" db="EMBL/GenBank/DDBJ databases">
        <title>Draft genome Sequence of streptomyces globosus LZH-48.</title>
        <authorList>
            <person name="Ran K."/>
            <person name="Li Z."/>
            <person name="Wei S."/>
            <person name="Dong R."/>
        </authorList>
    </citation>
    <scope>NUCLEOTIDE SEQUENCE [LARGE SCALE GENOMIC DNA]</scope>
    <source>
        <strain evidence="2 3">LZH-48</strain>
    </source>
</reference>
<dbReference type="PANTHER" id="PTHR36151:SF3">
    <property type="entry name" value="ER-BOUND OXYGENASE MPAB_MPAB'_RUBBER OXYGENASE CATALYTIC DOMAIN-CONTAINING PROTEIN"/>
    <property type="match status" value="1"/>
</dbReference>
<sequence length="304" mass="33183">MGRQWRSAVAHTRTRMGEALFRRVAGPSGPENRDRIHLTPGPRWFPADGPVQRVHADAALFVGGLAALLLQSLHPLAMAAVAEHSDYREDPWGRLQSISTFLAFTTYGTAEDAQRAVDRVRAVHRTVHGTAPGGEPYTAADPVLLEWVHDAEVSCFLGAHQRYGARRLGPAEQDEYVAGMARVGAALGVREPPCTVAELGARLRAYRPQLRGTPQAREAARFLLRRPPVPWPLRPPYAALAAAAVDLLPEWARAELGLRPRLPFERRCIRLAGGAAVRLVGWVLRAPPGTPRRPGHGRSAPRSG</sequence>
<evidence type="ECO:0000259" key="1">
    <source>
        <dbReference type="Pfam" id="PF09995"/>
    </source>
</evidence>
<dbReference type="RefSeq" id="WP_114056154.1">
    <property type="nucleotide sequence ID" value="NZ_CP030862.1"/>
</dbReference>
<gene>
    <name evidence="2" type="ORF">C0216_17270</name>
</gene>
<dbReference type="EMBL" id="CP030862">
    <property type="protein sequence ID" value="AXE24965.1"/>
    <property type="molecule type" value="Genomic_DNA"/>
</dbReference>
<dbReference type="AlphaFoldDB" id="A0A344U244"/>